<dbReference type="PANTHER" id="PTHR43308:SF5">
    <property type="entry name" value="S-LAYER PROTEIN _ PEPTIDOGLYCAN ENDO-BETA-N-ACETYLGLUCOSAMINIDASE"/>
    <property type="match status" value="1"/>
</dbReference>
<sequence length="299" mass="32643">MNNWKRFNLAAVIVLVLSLFGASASAVTHPFTDVYAAEDRYGEAVGFLYEAGIVNGKTNTVFDLYSPISRGDAAVMIAKALSLDPAYAPDSGFTDVNPRIKGYVDAMKAAGFISGYGDETFRPAEFLTRGAAASLLVRAFDIPMTETDAPFTDTGGVFKPYIDAMYGAELTKGVSATKYGPHFYVKRGDFAVLLHKSIHYQMKHMYTPVIDTAVVDATAVKLTFEAPVPDVLPPKYIVGEHLDLSVRFDGSDSAEPLMIEYYAFSADRKTLILTVDFTGKSGEVIAIDPEKEMRTPFDF</sequence>
<dbReference type="PROSITE" id="PS51272">
    <property type="entry name" value="SLH"/>
    <property type="match status" value="2"/>
</dbReference>
<dbReference type="PANTHER" id="PTHR43308">
    <property type="entry name" value="OUTER MEMBRANE PROTEIN ALPHA-RELATED"/>
    <property type="match status" value="1"/>
</dbReference>
<gene>
    <name evidence="4" type="ORF">B1B05_06720</name>
    <name evidence="5" type="ORF">SAMN05443094_10312</name>
</gene>
<dbReference type="Proteomes" id="UP000215545">
    <property type="component" value="Unassembled WGS sequence"/>
</dbReference>
<name>A0A1N6TKI6_9BACI</name>
<evidence type="ECO:0000313" key="5">
    <source>
        <dbReference type="EMBL" id="SIQ53902.1"/>
    </source>
</evidence>
<dbReference type="STRING" id="1017273.SAMN05443094_10312"/>
<reference evidence="5 6" key="1">
    <citation type="submission" date="2017-01" db="EMBL/GenBank/DDBJ databases">
        <authorList>
            <person name="Mah S.A."/>
            <person name="Swanson W.J."/>
            <person name="Moy G.W."/>
            <person name="Vacquier V.D."/>
        </authorList>
    </citation>
    <scope>NUCLEOTIDE SEQUENCE [LARGE SCALE GENOMIC DNA]</scope>
    <source>
        <strain evidence="5 6">NIO-1016</strain>
    </source>
</reference>
<evidence type="ECO:0000256" key="2">
    <source>
        <dbReference type="SAM" id="SignalP"/>
    </source>
</evidence>
<feature type="domain" description="SLH" evidence="3">
    <location>
        <begin position="28"/>
        <end position="86"/>
    </location>
</feature>
<evidence type="ECO:0000256" key="1">
    <source>
        <dbReference type="ARBA" id="ARBA00022729"/>
    </source>
</evidence>
<dbReference type="InterPro" id="IPR001119">
    <property type="entry name" value="SLH_dom"/>
</dbReference>
<evidence type="ECO:0000259" key="3">
    <source>
        <dbReference type="PROSITE" id="PS51272"/>
    </source>
</evidence>
<evidence type="ECO:0000313" key="6">
    <source>
        <dbReference type="Proteomes" id="UP000186385"/>
    </source>
</evidence>
<dbReference type="AlphaFoldDB" id="A0A1N6TKI6"/>
<organism evidence="5 6">
    <name type="scientific">Domibacillus enclensis</name>
    <dbReference type="NCBI Taxonomy" id="1017273"/>
    <lineage>
        <taxon>Bacteria</taxon>
        <taxon>Bacillati</taxon>
        <taxon>Bacillota</taxon>
        <taxon>Bacilli</taxon>
        <taxon>Bacillales</taxon>
        <taxon>Bacillaceae</taxon>
        <taxon>Domibacillus</taxon>
    </lineage>
</organism>
<proteinExistence type="predicted"/>
<feature type="signal peptide" evidence="2">
    <location>
        <begin position="1"/>
        <end position="26"/>
    </location>
</feature>
<dbReference type="InterPro" id="IPR051465">
    <property type="entry name" value="Cell_Envelope_Struct_Comp"/>
</dbReference>
<dbReference type="Proteomes" id="UP000186385">
    <property type="component" value="Unassembled WGS sequence"/>
</dbReference>
<dbReference type="OrthoDB" id="5845122at2"/>
<evidence type="ECO:0000313" key="7">
    <source>
        <dbReference type="Proteomes" id="UP000215545"/>
    </source>
</evidence>
<accession>A0A1N6TKI6</accession>
<protein>
    <submittedName>
        <fullName evidence="5">S-layer homology domain-containing protein</fullName>
    </submittedName>
</protein>
<dbReference type="RefSeq" id="WP_052698496.1">
    <property type="nucleotide sequence ID" value="NZ_FTLX01000003.1"/>
</dbReference>
<feature type="domain" description="SLH" evidence="3">
    <location>
        <begin position="87"/>
        <end position="150"/>
    </location>
</feature>
<evidence type="ECO:0000313" key="4">
    <source>
        <dbReference type="EMBL" id="OXS78304.1"/>
    </source>
</evidence>
<reference evidence="7" key="2">
    <citation type="submission" date="2017-03" db="EMBL/GenBank/DDBJ databases">
        <title>Bacillus sp. V-88(T) DSM27956, whole genome shotgun sequencing project.</title>
        <authorList>
            <person name="Dastager S.G."/>
            <person name="Neurgaonkar P.S."/>
            <person name="Dharne M.S."/>
        </authorList>
    </citation>
    <scope>NUCLEOTIDE SEQUENCE [LARGE SCALE GENOMIC DNA]</scope>
    <source>
        <strain evidence="7">DSM 25145</strain>
    </source>
</reference>
<dbReference type="EMBL" id="FTLX01000003">
    <property type="protein sequence ID" value="SIQ53902.1"/>
    <property type="molecule type" value="Genomic_DNA"/>
</dbReference>
<dbReference type="EMBL" id="MWSK01000003">
    <property type="protein sequence ID" value="OXS78304.1"/>
    <property type="molecule type" value="Genomic_DNA"/>
</dbReference>
<keyword evidence="7" id="KW-1185">Reference proteome</keyword>
<keyword evidence="1 2" id="KW-0732">Signal</keyword>
<feature type="chain" id="PRO_5009938464" evidence="2">
    <location>
        <begin position="27"/>
        <end position="299"/>
    </location>
</feature>
<dbReference type="Pfam" id="PF00395">
    <property type="entry name" value="SLH"/>
    <property type="match status" value="3"/>
</dbReference>
<reference evidence="4" key="3">
    <citation type="submission" date="2017-03" db="EMBL/GenBank/DDBJ databases">
        <authorList>
            <person name="Dastager S.G."/>
            <person name="Neurgaonkar P.S."/>
            <person name="Dharne M.S."/>
        </authorList>
    </citation>
    <scope>NUCLEOTIDE SEQUENCE</scope>
    <source>
        <strain evidence="4">DSM 25145</strain>
    </source>
</reference>